<evidence type="ECO:0000313" key="1">
    <source>
        <dbReference type="EMBL" id="OOV85831.1"/>
    </source>
</evidence>
<reference evidence="1" key="1">
    <citation type="submission" date="2017-02" db="EMBL/GenBank/DDBJ databases">
        <title>Draft Genome Sequence of the Salt Water Bacterium Oceanospirillum linum ATCC 11336.</title>
        <authorList>
            <person name="Trachtenberg A.M."/>
            <person name="Carney J.G."/>
            <person name="Linnane J.D."/>
            <person name="Rheaume B.A."/>
            <person name="Pitts N.L."/>
            <person name="Mykles D.L."/>
            <person name="Maclea K.S."/>
        </authorList>
    </citation>
    <scope>NUCLEOTIDE SEQUENCE [LARGE SCALE GENOMIC DNA]</scope>
    <source>
        <strain evidence="1">ATCC 11336</strain>
    </source>
</reference>
<sequence>MDASIPEALIVLNSAIANGYFDFPIGRVRKHERFRVVSASNTWGTGANAVYIGRNQLDGATLDRFVQIEFDYDTELERGFTSDNDLYEFTIDLRKAIDKTQTRAIVSMRALLNADKLNGVLPVDEIIKSVYIKGMNKADLDIILAEMKTGDKNKYTAELKKIVKNMED</sequence>
<keyword evidence="2" id="KW-1185">Reference proteome</keyword>
<name>A0A1T1H7I8_OCELI</name>
<organism evidence="1 2">
    <name type="scientific">Oceanospirillum linum</name>
    <dbReference type="NCBI Taxonomy" id="966"/>
    <lineage>
        <taxon>Bacteria</taxon>
        <taxon>Pseudomonadati</taxon>
        <taxon>Pseudomonadota</taxon>
        <taxon>Gammaproteobacteria</taxon>
        <taxon>Oceanospirillales</taxon>
        <taxon>Oceanospirillaceae</taxon>
        <taxon>Oceanospirillum</taxon>
    </lineage>
</organism>
<dbReference type="STRING" id="966.BTA35_0216580"/>
<evidence type="ECO:0000313" key="2">
    <source>
        <dbReference type="Proteomes" id="UP000190064"/>
    </source>
</evidence>
<dbReference type="EMBL" id="MTSD02000046">
    <property type="protein sequence ID" value="OOV85831.1"/>
    <property type="molecule type" value="Genomic_DNA"/>
</dbReference>
<protein>
    <submittedName>
        <fullName evidence="1">Uncharacterized protein</fullName>
    </submittedName>
</protein>
<gene>
    <name evidence="1" type="ORF">BTA35_0216580</name>
</gene>
<dbReference type="AlphaFoldDB" id="A0A1T1H7I8"/>
<comment type="caution">
    <text evidence="1">The sequence shown here is derived from an EMBL/GenBank/DDBJ whole genome shotgun (WGS) entry which is preliminary data.</text>
</comment>
<accession>A0A1T1H7I8</accession>
<dbReference type="SUPFAM" id="SSF52540">
    <property type="entry name" value="P-loop containing nucleoside triphosphate hydrolases"/>
    <property type="match status" value="1"/>
</dbReference>
<dbReference type="Proteomes" id="UP000190064">
    <property type="component" value="Unassembled WGS sequence"/>
</dbReference>
<proteinExistence type="predicted"/>
<dbReference type="InterPro" id="IPR027417">
    <property type="entry name" value="P-loop_NTPase"/>
</dbReference>